<evidence type="ECO:0000313" key="2">
    <source>
        <dbReference type="Proteomes" id="UP001153620"/>
    </source>
</evidence>
<proteinExistence type="predicted"/>
<dbReference type="AlphaFoldDB" id="A0A9N9WS13"/>
<gene>
    <name evidence="1" type="ORF">CHIRRI_LOCUS5850</name>
</gene>
<evidence type="ECO:0000313" key="1">
    <source>
        <dbReference type="EMBL" id="CAG9802945.1"/>
    </source>
</evidence>
<dbReference type="Proteomes" id="UP001153620">
    <property type="component" value="Chromosome 2"/>
</dbReference>
<reference evidence="1" key="1">
    <citation type="submission" date="2022-01" db="EMBL/GenBank/DDBJ databases">
        <authorList>
            <person name="King R."/>
        </authorList>
    </citation>
    <scope>NUCLEOTIDE SEQUENCE</scope>
</reference>
<dbReference type="EMBL" id="OU895878">
    <property type="protein sequence ID" value="CAG9802945.1"/>
    <property type="molecule type" value="Genomic_DNA"/>
</dbReference>
<protein>
    <submittedName>
        <fullName evidence="1">Uncharacterized protein</fullName>
    </submittedName>
</protein>
<organism evidence="1 2">
    <name type="scientific">Chironomus riparius</name>
    <dbReference type="NCBI Taxonomy" id="315576"/>
    <lineage>
        <taxon>Eukaryota</taxon>
        <taxon>Metazoa</taxon>
        <taxon>Ecdysozoa</taxon>
        <taxon>Arthropoda</taxon>
        <taxon>Hexapoda</taxon>
        <taxon>Insecta</taxon>
        <taxon>Pterygota</taxon>
        <taxon>Neoptera</taxon>
        <taxon>Endopterygota</taxon>
        <taxon>Diptera</taxon>
        <taxon>Nematocera</taxon>
        <taxon>Chironomoidea</taxon>
        <taxon>Chironomidae</taxon>
        <taxon>Chironominae</taxon>
        <taxon>Chironomus</taxon>
    </lineage>
</organism>
<accession>A0A9N9WS13</accession>
<reference evidence="1" key="2">
    <citation type="submission" date="2022-10" db="EMBL/GenBank/DDBJ databases">
        <authorList>
            <consortium name="ENA_rothamsted_submissions"/>
            <consortium name="culmorum"/>
            <person name="King R."/>
        </authorList>
    </citation>
    <scope>NUCLEOTIDE SEQUENCE</scope>
</reference>
<sequence>MKRRRMSEAIAICEERKIGGRKVMVLVFLVKANNELNFAQLNPA</sequence>
<name>A0A9N9WS13_9DIPT</name>
<keyword evidence="2" id="KW-1185">Reference proteome</keyword>